<evidence type="ECO:0000313" key="2">
    <source>
        <dbReference type="Proteomes" id="UP001139981"/>
    </source>
</evidence>
<gene>
    <name evidence="1" type="ORF">IWW38_002499</name>
</gene>
<dbReference type="EMBL" id="JANBVB010000379">
    <property type="protein sequence ID" value="KAJ2894676.1"/>
    <property type="molecule type" value="Genomic_DNA"/>
</dbReference>
<comment type="caution">
    <text evidence="1">The sequence shown here is derived from an EMBL/GenBank/DDBJ whole genome shotgun (WGS) entry which is preliminary data.</text>
</comment>
<dbReference type="Proteomes" id="UP001139981">
    <property type="component" value="Unassembled WGS sequence"/>
</dbReference>
<keyword evidence="2" id="KW-1185">Reference proteome</keyword>
<accession>A0ACC1M3A2</accession>
<organism evidence="1 2">
    <name type="scientific">Coemansia aciculifera</name>
    <dbReference type="NCBI Taxonomy" id="417176"/>
    <lineage>
        <taxon>Eukaryota</taxon>
        <taxon>Fungi</taxon>
        <taxon>Fungi incertae sedis</taxon>
        <taxon>Zoopagomycota</taxon>
        <taxon>Kickxellomycotina</taxon>
        <taxon>Kickxellomycetes</taxon>
        <taxon>Kickxellales</taxon>
        <taxon>Kickxellaceae</taxon>
        <taxon>Coemansia</taxon>
    </lineage>
</organism>
<protein>
    <submittedName>
        <fullName evidence="1">Uncharacterized protein</fullName>
    </submittedName>
</protein>
<evidence type="ECO:0000313" key="1">
    <source>
        <dbReference type="EMBL" id="KAJ2894676.1"/>
    </source>
</evidence>
<name>A0ACC1M3A2_9FUNG</name>
<feature type="non-terminal residue" evidence="1">
    <location>
        <position position="271"/>
    </location>
</feature>
<sequence>MPRLALQTSHSTVDIKQYRAKCSELEEVTKKLRAKCQEYEHLSTRYNNLKARLQDKQQPQQQTTSSSVMPHRSVALSLTSRDPFVMLNAPEPTTVGIPPGRGTKRTSPGAPVWPDDAWDQMTSPSKRVCSGTLNSNLPAPPEPPSSPLTTHKPLLLSNQPKRGNGSTIAARPALKAPPSSPPLAPVSSKVTGAAPKAQAAAAASRAPPTMIPILSSQETRLDYSDPPFIPEEDGELLCLATQPEEYENKCNKYDDEAIGDENDDNRYGWPF</sequence>
<reference evidence="1" key="1">
    <citation type="submission" date="2022-07" db="EMBL/GenBank/DDBJ databases">
        <title>Phylogenomic reconstructions and comparative analyses of Kickxellomycotina fungi.</title>
        <authorList>
            <person name="Reynolds N.K."/>
            <person name="Stajich J.E."/>
            <person name="Barry K."/>
            <person name="Grigoriev I.V."/>
            <person name="Crous P."/>
            <person name="Smith M.E."/>
        </authorList>
    </citation>
    <scope>NUCLEOTIDE SEQUENCE</scope>
    <source>
        <strain evidence="1">CBS 190363</strain>
    </source>
</reference>
<proteinExistence type="predicted"/>